<dbReference type="Proteomes" id="UP001197974">
    <property type="component" value="Chromosome"/>
</dbReference>
<dbReference type="EMBL" id="CP129013">
    <property type="protein sequence ID" value="WLR42532.1"/>
    <property type="molecule type" value="Genomic_DNA"/>
</dbReference>
<sequence>MVILFSTGPIDNTDLTLNNVEIRVRNTDPSNLANVQVRLLNESMSPEVLSQSQAFNVNSNSSKGVLFSAVALTSFLIEVEIDLANRSDEVTVSAVQPTITTFNGSSEFKQFIRLLVSSPEVLQDIDYPVTPQLNLFLSDSFNCKTQIFGDLTLGGVPQAGVDVSFTANTSGVMFVPNPAVTNINGDYVMSVVVTPSKGLTETAITASATVNGQTIQTVSVSEIVCPFKLYVTNTGTNNISVIDTNINTVIDTITGFNSPSGIAANGFTKLVYVFNEGLNVLSVIDADTNMITTTITAGTGVQQYGVAVNTIENIIYLANRFGNNDVTIIDGMMNNIITTVSVGFQPISVSVDEQRNLTYVSNNSGEVSVIDGNNNFVVTATITLGIFGVRGITVNETTNLVYVAGLSNNLVTVIDGSFFTITTTISIQGFPNGISLNELTNLVYTSRVIDNSISVIDGNLNVETATFSVGINPLGIAVIEPLNQIYVVNLGSSNVSVIDGSSNLVAATVTVGTNPVDITFL</sequence>
<evidence type="ECO:0000313" key="1">
    <source>
        <dbReference type="EMBL" id="WLR42532.1"/>
    </source>
</evidence>
<accession>A0ABY9JT26</accession>
<organism evidence="1 2">
    <name type="scientific">Bacillus carboniphilus</name>
    <dbReference type="NCBI Taxonomy" id="86663"/>
    <lineage>
        <taxon>Bacteria</taxon>
        <taxon>Bacillati</taxon>
        <taxon>Bacillota</taxon>
        <taxon>Bacilli</taxon>
        <taxon>Bacillales</taxon>
        <taxon>Bacillaceae</taxon>
        <taxon>Bacillus</taxon>
    </lineage>
</organism>
<protein>
    <submittedName>
        <fullName evidence="1">Uncharacterized protein</fullName>
    </submittedName>
</protein>
<name>A0ABY9JT26_9BACI</name>
<dbReference type="PANTHER" id="PTHR47197:SF3">
    <property type="entry name" value="DIHYDRO-HEME D1 DEHYDROGENASE"/>
    <property type="match status" value="1"/>
</dbReference>
<dbReference type="InterPro" id="IPR051200">
    <property type="entry name" value="Host-pathogen_enzymatic-act"/>
</dbReference>
<gene>
    <name evidence="1" type="ORF">LC087_17865</name>
</gene>
<evidence type="ECO:0000313" key="2">
    <source>
        <dbReference type="Proteomes" id="UP001197974"/>
    </source>
</evidence>
<reference evidence="1 2" key="1">
    <citation type="submission" date="2023-06" db="EMBL/GenBank/DDBJ databases">
        <title>Five Gram-positive bacteria isolated from mangrove sediments in Shenzhen, Guangdong, China.</title>
        <authorList>
            <person name="Yu S."/>
            <person name="Zheng W."/>
            <person name="Huang Y."/>
        </authorList>
    </citation>
    <scope>NUCLEOTIDE SEQUENCE [LARGE SCALE GENOMIC DNA]</scope>
    <source>
        <strain evidence="1 2">SaN35-3</strain>
    </source>
</reference>
<dbReference type="InterPro" id="IPR015943">
    <property type="entry name" value="WD40/YVTN_repeat-like_dom_sf"/>
</dbReference>
<dbReference type="SUPFAM" id="SSF50974">
    <property type="entry name" value="Nitrous oxide reductase, N-terminal domain"/>
    <property type="match status" value="1"/>
</dbReference>
<proteinExistence type="predicted"/>
<keyword evidence="2" id="KW-1185">Reference proteome</keyword>
<dbReference type="RefSeq" id="WP_226542513.1">
    <property type="nucleotide sequence ID" value="NZ_CP129013.1"/>
</dbReference>
<dbReference type="InterPro" id="IPR011045">
    <property type="entry name" value="N2O_reductase_N"/>
</dbReference>
<dbReference type="InterPro" id="IPR011964">
    <property type="entry name" value="YVTN_b-propeller_repeat"/>
</dbReference>
<dbReference type="Gene3D" id="2.130.10.10">
    <property type="entry name" value="YVTN repeat-like/Quinoprotein amine dehydrogenase"/>
    <property type="match status" value="2"/>
</dbReference>
<dbReference type="NCBIfam" id="TIGR02276">
    <property type="entry name" value="beta_rpt_yvtn"/>
    <property type="match status" value="2"/>
</dbReference>
<dbReference type="PANTHER" id="PTHR47197">
    <property type="entry name" value="PROTEIN NIRF"/>
    <property type="match status" value="1"/>
</dbReference>